<comment type="caution">
    <text evidence="3">The sequence shown here is derived from an EMBL/GenBank/DDBJ whole genome shotgun (WGS) entry which is preliminary data.</text>
</comment>
<accession>A0AAW1PZU3</accession>
<keyword evidence="4" id="KW-1185">Reference proteome</keyword>
<feature type="transmembrane region" description="Helical" evidence="1">
    <location>
        <begin position="32"/>
        <end position="50"/>
    </location>
</feature>
<evidence type="ECO:0000259" key="2">
    <source>
        <dbReference type="Pfam" id="PF01764"/>
    </source>
</evidence>
<reference evidence="3 4" key="1">
    <citation type="journal article" date="2024" name="Nat. Commun.">
        <title>Phylogenomics reveals the evolutionary origins of lichenization in chlorophyte algae.</title>
        <authorList>
            <person name="Puginier C."/>
            <person name="Libourel C."/>
            <person name="Otte J."/>
            <person name="Skaloud P."/>
            <person name="Haon M."/>
            <person name="Grisel S."/>
            <person name="Petersen M."/>
            <person name="Berrin J.G."/>
            <person name="Delaux P.M."/>
            <person name="Dal Grande F."/>
            <person name="Keller J."/>
        </authorList>
    </citation>
    <scope>NUCLEOTIDE SEQUENCE [LARGE SCALE GENOMIC DNA]</scope>
    <source>
        <strain evidence="3 4">SAG 2043</strain>
    </source>
</reference>
<evidence type="ECO:0000256" key="1">
    <source>
        <dbReference type="SAM" id="Phobius"/>
    </source>
</evidence>
<dbReference type="GO" id="GO:0004806">
    <property type="term" value="F:triacylglycerol lipase activity"/>
    <property type="evidence" value="ECO:0007669"/>
    <property type="project" value="InterPro"/>
</dbReference>
<dbReference type="AlphaFoldDB" id="A0AAW1PZU3"/>
<protein>
    <recommendedName>
        <fullName evidence="2">Fungal lipase-type domain-containing protein</fullName>
    </recommendedName>
</protein>
<gene>
    <name evidence="3" type="ORF">WJX72_002154</name>
</gene>
<dbReference type="InterPro" id="IPR002921">
    <property type="entry name" value="Fungal_lipase-type"/>
</dbReference>
<keyword evidence="1" id="KW-1133">Transmembrane helix</keyword>
<evidence type="ECO:0000313" key="4">
    <source>
        <dbReference type="Proteomes" id="UP001489004"/>
    </source>
</evidence>
<dbReference type="PANTHER" id="PTHR46086">
    <property type="entry name" value="ALPHA/BETA-HYDROLASES SUPERFAMILY PROTEIN"/>
    <property type="match status" value="1"/>
</dbReference>
<dbReference type="Gene3D" id="3.40.50.1820">
    <property type="entry name" value="alpha/beta hydrolase"/>
    <property type="match status" value="1"/>
</dbReference>
<keyword evidence="1" id="KW-0472">Membrane</keyword>
<dbReference type="GO" id="GO:0006629">
    <property type="term" value="P:lipid metabolic process"/>
    <property type="evidence" value="ECO:0007669"/>
    <property type="project" value="InterPro"/>
</dbReference>
<dbReference type="EMBL" id="JALJOR010000007">
    <property type="protein sequence ID" value="KAK9814198.1"/>
    <property type="molecule type" value="Genomic_DNA"/>
</dbReference>
<evidence type="ECO:0000313" key="3">
    <source>
        <dbReference type="EMBL" id="KAK9814198.1"/>
    </source>
</evidence>
<dbReference type="InterPro" id="IPR044819">
    <property type="entry name" value="OBL-like"/>
</dbReference>
<dbReference type="SUPFAM" id="SSF53474">
    <property type="entry name" value="alpha/beta-Hydrolases"/>
    <property type="match status" value="1"/>
</dbReference>
<organism evidence="3 4">
    <name type="scientific">[Myrmecia] bisecta</name>
    <dbReference type="NCBI Taxonomy" id="41462"/>
    <lineage>
        <taxon>Eukaryota</taxon>
        <taxon>Viridiplantae</taxon>
        <taxon>Chlorophyta</taxon>
        <taxon>core chlorophytes</taxon>
        <taxon>Trebouxiophyceae</taxon>
        <taxon>Trebouxiales</taxon>
        <taxon>Trebouxiaceae</taxon>
        <taxon>Myrmecia</taxon>
    </lineage>
</organism>
<sequence length="552" mass="61409">MPAAPTRPDLDTISREGSVTAHGRSNAAWGGFLMRVLLWPAFLVRSIALLPHEFVYDEPNSEAARQGSVSLLLLYHALVINVALAFVQFFKADFLLQLLSDRLARSLASFGGKYETAGGQQVALSLVNAMDPSFETVLQYEPLSQFPFAADAEDDLLPHDDPSNAHFMAVCARLAYEDKAVIKDVVTKRWGFRWSGSQLVRLKSWHCGSDRQASPSTTGWYAFSNQRAIVLVFRGSNPLDLVNWQMDIDLSLTKRPGMGGVHDGFFAALFSLPQDAQQCVFDAVLSAIYHQVVDHSKTIFVGGHGMGGALASVFAQALHVKRAEISNRVSGIYTYGAPRVGDEDFVERFYTTYHNKSYRYVHAADVVPKVPAGSGYTHHPCERFIRAFPLEGERVLKAEILADEIESWRHTEARMAFSHAFRKLVASLRPTSEDSWLCSFCRFSTLLLPGLTDHFPCEYDRALREDVRRAPLSSSTPSTPVARPAAGSFQQLYTVVGREELSNAVDAWDREKAVLDPNTPEKGPTLYTPTHSSPLSKWPVLSHNLLYQEEHS</sequence>
<name>A0AAW1PZU3_9CHLO</name>
<dbReference type="Proteomes" id="UP001489004">
    <property type="component" value="Unassembled WGS sequence"/>
</dbReference>
<feature type="domain" description="Fungal lipase-type" evidence="2">
    <location>
        <begin position="230"/>
        <end position="372"/>
    </location>
</feature>
<keyword evidence="1" id="KW-0812">Transmembrane</keyword>
<proteinExistence type="predicted"/>
<dbReference type="Pfam" id="PF01764">
    <property type="entry name" value="Lipase_3"/>
    <property type="match status" value="1"/>
</dbReference>
<dbReference type="PANTHER" id="PTHR46086:SF3">
    <property type="entry name" value="TRIACYLGLYCEROL LIPASE OBL1"/>
    <property type="match status" value="1"/>
</dbReference>
<dbReference type="InterPro" id="IPR029058">
    <property type="entry name" value="AB_hydrolase_fold"/>
</dbReference>
<dbReference type="CDD" id="cd00519">
    <property type="entry name" value="Lipase_3"/>
    <property type="match status" value="1"/>
</dbReference>
<feature type="transmembrane region" description="Helical" evidence="1">
    <location>
        <begin position="71"/>
        <end position="90"/>
    </location>
</feature>